<comment type="caution">
    <text evidence="1">The sequence shown here is derived from an EMBL/GenBank/DDBJ whole genome shotgun (WGS) entry which is preliminary data.</text>
</comment>
<protein>
    <recommendedName>
        <fullName evidence="3">Transposase DDE domain-containing protein</fullName>
    </recommendedName>
</protein>
<dbReference type="PANTHER" id="PTHR34631:SF3">
    <property type="entry name" value="ISSOD12 TRANSPOSASE TNPA_ISSOD12"/>
    <property type="match status" value="1"/>
</dbReference>
<name>A0A3P1Z869_TANFO</name>
<dbReference type="Proteomes" id="UP000279860">
    <property type="component" value="Unassembled WGS sequence"/>
</dbReference>
<dbReference type="RefSeq" id="WP_124788943.1">
    <property type="nucleotide sequence ID" value="NZ_RQYN01000001.1"/>
</dbReference>
<organism evidence="1 2">
    <name type="scientific">Tannerella forsythia</name>
    <name type="common">Bacteroides forsythus</name>
    <dbReference type="NCBI Taxonomy" id="28112"/>
    <lineage>
        <taxon>Bacteria</taxon>
        <taxon>Pseudomonadati</taxon>
        <taxon>Bacteroidota</taxon>
        <taxon>Bacteroidia</taxon>
        <taxon>Bacteroidales</taxon>
        <taxon>Tannerellaceae</taxon>
        <taxon>Tannerella</taxon>
    </lineage>
</organism>
<proteinExistence type="predicted"/>
<evidence type="ECO:0000313" key="2">
    <source>
        <dbReference type="Proteomes" id="UP000279860"/>
    </source>
</evidence>
<evidence type="ECO:0000313" key="1">
    <source>
        <dbReference type="EMBL" id="RRD79562.1"/>
    </source>
</evidence>
<evidence type="ECO:0008006" key="3">
    <source>
        <dbReference type="Google" id="ProtNLM"/>
    </source>
</evidence>
<reference evidence="1 2" key="1">
    <citation type="submission" date="2018-11" db="EMBL/GenBank/DDBJ databases">
        <title>Genomes From Bacteria Associated with the Canine Oral Cavity: a Test Case for Automated Genome-Based Taxonomic Assignment.</title>
        <authorList>
            <person name="Coil D.A."/>
            <person name="Jospin G."/>
            <person name="Darling A.E."/>
            <person name="Wallis C."/>
            <person name="Davis I.J."/>
            <person name="Harris S."/>
            <person name="Eisen J.A."/>
            <person name="Holcombe L.J."/>
            <person name="O'Flynn C."/>
        </authorList>
    </citation>
    <scope>NUCLEOTIDE SEQUENCE [LARGE SCALE GENOMIC DNA]</scope>
    <source>
        <strain evidence="1 2">OH1426_COT-023</strain>
    </source>
</reference>
<sequence length="161" mass="18189">MDLDTQEILWGELTGYDEDDASVGAKLLKGKTSHIDRFIPDGAYDKFGFREFLGSDILQIIPPPKNAVIQKGTRKKPLPDYLIQGNGAVEVINQHGTKRWKKENGYHRQSLNEVAMFRYKTIFGGELNARTLEDQTTEIKLNCMVLNKFIGIGVPEAYKIS</sequence>
<dbReference type="AlphaFoldDB" id="A0A3P1Z869"/>
<gene>
    <name evidence="1" type="ORF">EII41_00215</name>
</gene>
<dbReference type="PANTHER" id="PTHR34631">
    <property type="match status" value="1"/>
</dbReference>
<dbReference type="EMBL" id="RQYN01000001">
    <property type="protein sequence ID" value="RRD79562.1"/>
    <property type="molecule type" value="Genomic_DNA"/>
</dbReference>
<dbReference type="InterPro" id="IPR053172">
    <property type="entry name" value="Tn903_transposase"/>
</dbReference>
<accession>A0A3P1Z869</accession>